<comment type="caution">
    <text evidence="3">The sequence shown here is derived from an EMBL/GenBank/DDBJ whole genome shotgun (WGS) entry which is preliminary data.</text>
</comment>
<sequence>MRVRFAAFAAFVIGALGLMLPGSAASAAAGLPLGNASCAATYKSVTCDDLSEAESYAAAYCYGSESALTCPGVGRDCAVQDDGILCTKGPARRHRPHGGVATGGGGAFEGPNLGLAAAGAGLAALGVVLVVARRRRASGS</sequence>
<keyword evidence="4" id="KW-1185">Reference proteome</keyword>
<dbReference type="EMBL" id="BAAAUV010000012">
    <property type="protein sequence ID" value="GAA3221203.1"/>
    <property type="molecule type" value="Genomic_DNA"/>
</dbReference>
<evidence type="ECO:0000313" key="4">
    <source>
        <dbReference type="Proteomes" id="UP001501237"/>
    </source>
</evidence>
<feature type="transmembrane region" description="Helical" evidence="1">
    <location>
        <begin position="113"/>
        <end position="132"/>
    </location>
</feature>
<evidence type="ECO:0008006" key="5">
    <source>
        <dbReference type="Google" id="ProtNLM"/>
    </source>
</evidence>
<dbReference type="RefSeq" id="WP_344831781.1">
    <property type="nucleotide sequence ID" value="NZ_BAAAUV010000012.1"/>
</dbReference>
<feature type="chain" id="PRO_5046610885" description="Gram-positive cocci surface proteins LPxTG domain-containing protein" evidence="2">
    <location>
        <begin position="25"/>
        <end position="140"/>
    </location>
</feature>
<evidence type="ECO:0000256" key="1">
    <source>
        <dbReference type="SAM" id="Phobius"/>
    </source>
</evidence>
<proteinExistence type="predicted"/>
<dbReference type="Proteomes" id="UP001501237">
    <property type="component" value="Unassembled WGS sequence"/>
</dbReference>
<protein>
    <recommendedName>
        <fullName evidence="5">Gram-positive cocci surface proteins LPxTG domain-containing protein</fullName>
    </recommendedName>
</protein>
<evidence type="ECO:0000313" key="3">
    <source>
        <dbReference type="EMBL" id="GAA3221203.1"/>
    </source>
</evidence>
<accession>A0ABP6QE68</accession>
<reference evidence="4" key="1">
    <citation type="journal article" date="2019" name="Int. J. Syst. Evol. Microbiol.">
        <title>The Global Catalogue of Microorganisms (GCM) 10K type strain sequencing project: providing services to taxonomists for standard genome sequencing and annotation.</title>
        <authorList>
            <consortium name="The Broad Institute Genomics Platform"/>
            <consortium name="The Broad Institute Genome Sequencing Center for Infectious Disease"/>
            <person name="Wu L."/>
            <person name="Ma J."/>
        </authorList>
    </citation>
    <scope>NUCLEOTIDE SEQUENCE [LARGE SCALE GENOMIC DNA]</scope>
    <source>
        <strain evidence="4">JCM 9377</strain>
    </source>
</reference>
<organism evidence="3 4">
    <name type="scientific">Actinocorallia longicatena</name>
    <dbReference type="NCBI Taxonomy" id="111803"/>
    <lineage>
        <taxon>Bacteria</taxon>
        <taxon>Bacillati</taxon>
        <taxon>Actinomycetota</taxon>
        <taxon>Actinomycetes</taxon>
        <taxon>Streptosporangiales</taxon>
        <taxon>Thermomonosporaceae</taxon>
        <taxon>Actinocorallia</taxon>
    </lineage>
</organism>
<feature type="signal peptide" evidence="2">
    <location>
        <begin position="1"/>
        <end position="24"/>
    </location>
</feature>
<keyword evidence="1" id="KW-0472">Membrane</keyword>
<keyword evidence="1" id="KW-0812">Transmembrane</keyword>
<evidence type="ECO:0000256" key="2">
    <source>
        <dbReference type="SAM" id="SignalP"/>
    </source>
</evidence>
<keyword evidence="1" id="KW-1133">Transmembrane helix</keyword>
<keyword evidence="2" id="KW-0732">Signal</keyword>
<gene>
    <name evidence="3" type="ORF">GCM10010468_46200</name>
</gene>
<name>A0ABP6QE68_9ACTN</name>